<gene>
    <name evidence="2" type="ORF">Enr8_10630</name>
</gene>
<name>A0A5C5VL83_9BACT</name>
<evidence type="ECO:0000259" key="1">
    <source>
        <dbReference type="PROSITE" id="PS51186"/>
    </source>
</evidence>
<dbReference type="PANTHER" id="PTHR43233">
    <property type="entry name" value="FAMILY N-ACETYLTRANSFERASE, PUTATIVE (AFU_ORTHOLOGUE AFUA_6G03350)-RELATED"/>
    <property type="match status" value="1"/>
</dbReference>
<dbReference type="EMBL" id="SJPF01000001">
    <property type="protein sequence ID" value="TWT39364.1"/>
    <property type="molecule type" value="Genomic_DNA"/>
</dbReference>
<protein>
    <recommendedName>
        <fullName evidence="1">N-acetyltransferase domain-containing protein</fullName>
    </recommendedName>
</protein>
<dbReference type="Proteomes" id="UP000318878">
    <property type="component" value="Unassembled WGS sequence"/>
</dbReference>
<evidence type="ECO:0000313" key="2">
    <source>
        <dbReference type="EMBL" id="TWT39364.1"/>
    </source>
</evidence>
<dbReference type="InterPro" id="IPR016181">
    <property type="entry name" value="Acyl_CoA_acyltransferase"/>
</dbReference>
<proteinExistence type="predicted"/>
<evidence type="ECO:0000313" key="3">
    <source>
        <dbReference type="Proteomes" id="UP000318878"/>
    </source>
</evidence>
<dbReference type="SUPFAM" id="SSF55729">
    <property type="entry name" value="Acyl-CoA N-acyltransferases (Nat)"/>
    <property type="match status" value="1"/>
</dbReference>
<dbReference type="GO" id="GO:0016747">
    <property type="term" value="F:acyltransferase activity, transferring groups other than amino-acyl groups"/>
    <property type="evidence" value="ECO:0007669"/>
    <property type="project" value="InterPro"/>
</dbReference>
<dbReference type="Gene3D" id="3.40.630.30">
    <property type="match status" value="1"/>
</dbReference>
<feature type="domain" description="N-acetyltransferase" evidence="1">
    <location>
        <begin position="21"/>
        <end position="149"/>
    </location>
</feature>
<dbReference type="Pfam" id="PF13673">
    <property type="entry name" value="Acetyltransf_10"/>
    <property type="match status" value="1"/>
</dbReference>
<accession>A0A5C5VL83</accession>
<sequence>MLIGNATDNLPPEILMPTYQLEPDLATPEFLDLLERSTLAERRPINDPQRIEAMLRHADLIVTARDGELLVGISRALTDYSYCTYLSDLAVDVAYQRQGIGKELIRRTHEAGGQQTNLILLSAPQAVEYYPHIGMTQHPSCWIQRSESS</sequence>
<reference evidence="2 3" key="1">
    <citation type="submission" date="2019-02" db="EMBL/GenBank/DDBJ databases">
        <title>Deep-cultivation of Planctomycetes and their phenomic and genomic characterization uncovers novel biology.</title>
        <authorList>
            <person name="Wiegand S."/>
            <person name="Jogler M."/>
            <person name="Boedeker C."/>
            <person name="Pinto D."/>
            <person name="Vollmers J."/>
            <person name="Rivas-Marin E."/>
            <person name="Kohn T."/>
            <person name="Peeters S.H."/>
            <person name="Heuer A."/>
            <person name="Rast P."/>
            <person name="Oberbeckmann S."/>
            <person name="Bunk B."/>
            <person name="Jeske O."/>
            <person name="Meyerdierks A."/>
            <person name="Storesund J.E."/>
            <person name="Kallscheuer N."/>
            <person name="Luecker S."/>
            <person name="Lage O.M."/>
            <person name="Pohl T."/>
            <person name="Merkel B.J."/>
            <person name="Hornburger P."/>
            <person name="Mueller R.-W."/>
            <person name="Bruemmer F."/>
            <person name="Labrenz M."/>
            <person name="Spormann A.M."/>
            <person name="Op Den Camp H."/>
            <person name="Overmann J."/>
            <person name="Amann R."/>
            <person name="Jetten M.S.M."/>
            <person name="Mascher T."/>
            <person name="Medema M.H."/>
            <person name="Devos D.P."/>
            <person name="Kaster A.-K."/>
            <person name="Ovreas L."/>
            <person name="Rohde M."/>
            <person name="Galperin M.Y."/>
            <person name="Jogler C."/>
        </authorList>
    </citation>
    <scope>NUCLEOTIDE SEQUENCE [LARGE SCALE GENOMIC DNA]</scope>
    <source>
        <strain evidence="2 3">Enr8</strain>
    </source>
</reference>
<dbReference type="InterPro" id="IPR000182">
    <property type="entry name" value="GNAT_dom"/>
</dbReference>
<comment type="caution">
    <text evidence="2">The sequence shown here is derived from an EMBL/GenBank/DDBJ whole genome shotgun (WGS) entry which is preliminary data.</text>
</comment>
<keyword evidence="3" id="KW-1185">Reference proteome</keyword>
<dbReference type="PANTHER" id="PTHR43233:SF1">
    <property type="entry name" value="FAMILY N-ACETYLTRANSFERASE, PUTATIVE (AFU_ORTHOLOGUE AFUA_6G03350)-RELATED"/>
    <property type="match status" value="1"/>
</dbReference>
<dbReference type="CDD" id="cd04301">
    <property type="entry name" value="NAT_SF"/>
    <property type="match status" value="1"/>
</dbReference>
<dbReference type="InterPro" id="IPR053144">
    <property type="entry name" value="Acetyltransferase_Butenolide"/>
</dbReference>
<organism evidence="2 3">
    <name type="scientific">Blastopirellula retiformator</name>
    <dbReference type="NCBI Taxonomy" id="2527970"/>
    <lineage>
        <taxon>Bacteria</taxon>
        <taxon>Pseudomonadati</taxon>
        <taxon>Planctomycetota</taxon>
        <taxon>Planctomycetia</taxon>
        <taxon>Pirellulales</taxon>
        <taxon>Pirellulaceae</taxon>
        <taxon>Blastopirellula</taxon>
    </lineage>
</organism>
<dbReference type="AlphaFoldDB" id="A0A5C5VL83"/>
<dbReference type="PROSITE" id="PS51186">
    <property type="entry name" value="GNAT"/>
    <property type="match status" value="1"/>
</dbReference>